<gene>
    <name evidence="7" type="ORF">Ciccas_006961</name>
</gene>
<feature type="transmembrane region" description="Helical" evidence="5">
    <location>
        <begin position="351"/>
        <end position="372"/>
    </location>
</feature>
<protein>
    <recommendedName>
        <fullName evidence="6">G-protein coupled receptors family 1 profile domain-containing protein</fullName>
    </recommendedName>
</protein>
<keyword evidence="3 5" id="KW-1133">Transmembrane helix</keyword>
<comment type="caution">
    <text evidence="7">The sequence shown here is derived from an EMBL/GenBank/DDBJ whole genome shotgun (WGS) entry which is preliminary data.</text>
</comment>
<dbReference type="EMBL" id="JBJKFK010001006">
    <property type="protein sequence ID" value="KAL3314421.1"/>
    <property type="molecule type" value="Genomic_DNA"/>
</dbReference>
<dbReference type="PANTHER" id="PTHR47023:SF3">
    <property type="entry name" value="G-PROTEIN COUPLED RECEPTORS FAMILY 1 PROFILE DOMAIN-CONTAINING PROTEIN"/>
    <property type="match status" value="1"/>
</dbReference>
<dbReference type="InterPro" id="IPR000276">
    <property type="entry name" value="GPCR_Rhodpsn"/>
</dbReference>
<dbReference type="AlphaFoldDB" id="A0ABD2Q864"/>
<dbReference type="SUPFAM" id="SSF81321">
    <property type="entry name" value="Family A G protein-coupled receptor-like"/>
    <property type="match status" value="1"/>
</dbReference>
<evidence type="ECO:0000256" key="1">
    <source>
        <dbReference type="ARBA" id="ARBA00004370"/>
    </source>
</evidence>
<feature type="transmembrane region" description="Helical" evidence="5">
    <location>
        <begin position="97"/>
        <end position="120"/>
    </location>
</feature>
<comment type="subcellular location">
    <subcellularLocation>
        <location evidence="1">Membrane</location>
    </subcellularLocation>
</comment>
<dbReference type="PANTHER" id="PTHR47023">
    <property type="entry name" value="SEX PEPTIDE RECEPTOR"/>
    <property type="match status" value="1"/>
</dbReference>
<evidence type="ECO:0000256" key="4">
    <source>
        <dbReference type="ARBA" id="ARBA00023136"/>
    </source>
</evidence>
<organism evidence="7 8">
    <name type="scientific">Cichlidogyrus casuarinus</name>
    <dbReference type="NCBI Taxonomy" id="1844966"/>
    <lineage>
        <taxon>Eukaryota</taxon>
        <taxon>Metazoa</taxon>
        <taxon>Spiralia</taxon>
        <taxon>Lophotrochozoa</taxon>
        <taxon>Platyhelminthes</taxon>
        <taxon>Monogenea</taxon>
        <taxon>Monopisthocotylea</taxon>
        <taxon>Dactylogyridea</taxon>
        <taxon>Ancyrocephalidae</taxon>
        <taxon>Cichlidogyrus</taxon>
    </lineage>
</organism>
<feature type="transmembrane region" description="Helical" evidence="5">
    <location>
        <begin position="66"/>
        <end position="85"/>
    </location>
</feature>
<feature type="transmembrane region" description="Helical" evidence="5">
    <location>
        <begin position="260"/>
        <end position="285"/>
    </location>
</feature>
<feature type="transmembrane region" description="Helical" evidence="5">
    <location>
        <begin position="176"/>
        <end position="198"/>
    </location>
</feature>
<evidence type="ECO:0000256" key="2">
    <source>
        <dbReference type="ARBA" id="ARBA00022692"/>
    </source>
</evidence>
<feature type="domain" description="G-protein coupled receptors family 1 profile" evidence="6">
    <location>
        <begin position="77"/>
        <end position="398"/>
    </location>
</feature>
<dbReference type="Proteomes" id="UP001626550">
    <property type="component" value="Unassembled WGS sequence"/>
</dbReference>
<sequence length="398" mass="45309">MLYSSARALFSKGFISDPSSALYPYLVDEKENAINDSSLRDNIRENILEDYCSTSRPPNRSSIENITIFFSYVTLVANLMILIVLGRQKMRSPTNLILFGIALVDLVAAFSPAVSTWIVLNPRHIASYFIRRYLYQIIPIIAHQISVYFTLLLAWQRYFYVYKPMEASKMSICQNWGVIAGMLVISFVFILFNCTAISTQVFKRGINVCAIQSDVPMRSSNNSYLIREDINRDFTHYELTEVTIYYCTNMGPLFRQFVSLTRLVICNVIPALMLIILTILLIVALKKIARRRRNLLAAKEKSLRVLKNNANNGINSNNNTELSKKRSFFKREKQVSNHEVERSDSNSTSRMMLVVLLIFLIVELPTVVLILIRELCAECSASGGNKVSIRTLSSSVQT</sequence>
<keyword evidence="4 5" id="KW-0472">Membrane</keyword>
<dbReference type="InterPro" id="IPR019427">
    <property type="entry name" value="7TM_GPCR_serpentine_rcpt_Srw"/>
</dbReference>
<evidence type="ECO:0000313" key="8">
    <source>
        <dbReference type="Proteomes" id="UP001626550"/>
    </source>
</evidence>
<reference evidence="7 8" key="1">
    <citation type="submission" date="2024-11" db="EMBL/GenBank/DDBJ databases">
        <title>Adaptive evolution of stress response genes in parasites aligns with host niche diversity.</title>
        <authorList>
            <person name="Hahn C."/>
            <person name="Resl P."/>
        </authorList>
    </citation>
    <scope>NUCLEOTIDE SEQUENCE [LARGE SCALE GENOMIC DNA]</scope>
    <source>
        <strain evidence="7">EGGRZ-B1_66</strain>
        <tissue evidence="7">Body</tissue>
    </source>
</reference>
<dbReference type="GO" id="GO:0016020">
    <property type="term" value="C:membrane"/>
    <property type="evidence" value="ECO:0007669"/>
    <property type="project" value="UniProtKB-SubCell"/>
</dbReference>
<evidence type="ECO:0000256" key="3">
    <source>
        <dbReference type="ARBA" id="ARBA00022989"/>
    </source>
</evidence>
<evidence type="ECO:0000256" key="5">
    <source>
        <dbReference type="SAM" id="Phobius"/>
    </source>
</evidence>
<accession>A0ABD2Q864</accession>
<proteinExistence type="predicted"/>
<dbReference type="PRINTS" id="PR00237">
    <property type="entry name" value="GPCRRHODOPSN"/>
</dbReference>
<keyword evidence="2 5" id="KW-0812">Transmembrane</keyword>
<dbReference type="PROSITE" id="PS50262">
    <property type="entry name" value="G_PROTEIN_RECEP_F1_2"/>
    <property type="match status" value="1"/>
</dbReference>
<dbReference type="Gene3D" id="1.20.1070.10">
    <property type="entry name" value="Rhodopsin 7-helix transmembrane proteins"/>
    <property type="match status" value="1"/>
</dbReference>
<dbReference type="InterPro" id="IPR053071">
    <property type="entry name" value="GPCR1-related_rcpt"/>
</dbReference>
<evidence type="ECO:0000313" key="7">
    <source>
        <dbReference type="EMBL" id="KAL3314421.1"/>
    </source>
</evidence>
<dbReference type="InterPro" id="IPR017452">
    <property type="entry name" value="GPCR_Rhodpsn_7TM"/>
</dbReference>
<dbReference type="Pfam" id="PF10324">
    <property type="entry name" value="7TM_GPCR_Srw"/>
    <property type="match status" value="1"/>
</dbReference>
<name>A0ABD2Q864_9PLAT</name>
<keyword evidence="8" id="KW-1185">Reference proteome</keyword>
<evidence type="ECO:0000259" key="6">
    <source>
        <dbReference type="PROSITE" id="PS50262"/>
    </source>
</evidence>
<feature type="transmembrane region" description="Helical" evidence="5">
    <location>
        <begin position="132"/>
        <end position="155"/>
    </location>
</feature>